<dbReference type="CTD" id="4536"/>
<keyword evidence="10 18" id="KW-1278">Translocase</keyword>
<evidence type="ECO:0000256" key="10">
    <source>
        <dbReference type="ARBA" id="ARBA00022967"/>
    </source>
</evidence>
<feature type="transmembrane region" description="Helical" evidence="18">
    <location>
        <begin position="195"/>
        <end position="213"/>
    </location>
</feature>
<evidence type="ECO:0000256" key="17">
    <source>
        <dbReference type="ARBA" id="ARBA00049551"/>
    </source>
</evidence>
<dbReference type="Pfam" id="PF00361">
    <property type="entry name" value="Proton_antipo_M"/>
    <property type="match status" value="1"/>
</dbReference>
<proteinExistence type="inferred from homology"/>
<dbReference type="AlphaFoldDB" id="A0A516EZS5"/>
<organism evidence="20">
    <name type="scientific">Dicyrtomina saundersi</name>
    <dbReference type="NCBI Taxonomy" id="438492"/>
    <lineage>
        <taxon>Eukaryota</taxon>
        <taxon>Metazoa</taxon>
        <taxon>Ecdysozoa</taxon>
        <taxon>Arthropoda</taxon>
        <taxon>Hexapoda</taxon>
        <taxon>Collembola</taxon>
        <taxon>Symphypleona</taxon>
        <taxon>Dicyrtomidae</taxon>
        <taxon>Dicyrtominae</taxon>
        <taxon>Dicyrtomina</taxon>
    </lineage>
</organism>
<dbReference type="GeneID" id="41043549"/>
<evidence type="ECO:0000256" key="2">
    <source>
        <dbReference type="ARBA" id="ARBA00004448"/>
    </source>
</evidence>
<evidence type="ECO:0000256" key="14">
    <source>
        <dbReference type="ARBA" id="ARBA00023075"/>
    </source>
</evidence>
<comment type="similarity">
    <text evidence="3 18">Belongs to the complex I subunit 2 family.</text>
</comment>
<evidence type="ECO:0000256" key="7">
    <source>
        <dbReference type="ARBA" id="ARBA00022660"/>
    </source>
</evidence>
<gene>
    <name evidence="20" type="primary">ND2</name>
</gene>
<sequence>MFLKSSNLMFMLILINSTILAISCNSWVISWLALEVNLMMLIPLLINKINLNSTSSAIKYFLVQTFASIIIITSFIVIYYSLYSPSMSMSNDAFTLAMIMKSGIPPFQFWLPQVLEFTSLTQSFLILTWQKIAPFMFLSYSNSNLLFLFLAVSAFVGALGGLNQNPLLGLVAYSSMIHGAWMISGVVISVKTWMVYFLLYSLIMLGFFLWLYIFKVKKVSDLMKMYLTNTSKLTFSMNILSMGGLPPFLGFMGKLVVIKKMILMKLISSMVILLSASFVSLLYYTRLCYSIFMASYNASKKNVKMNTTKTHMFLWMSLFMNTISPLMVLLT</sequence>
<evidence type="ECO:0000259" key="19">
    <source>
        <dbReference type="Pfam" id="PF00361"/>
    </source>
</evidence>
<keyword evidence="7 18" id="KW-0679">Respiratory chain</keyword>
<evidence type="ECO:0000256" key="15">
    <source>
        <dbReference type="ARBA" id="ARBA00023128"/>
    </source>
</evidence>
<feature type="transmembrane region" description="Helical" evidence="18">
    <location>
        <begin position="233"/>
        <end position="258"/>
    </location>
</feature>
<evidence type="ECO:0000256" key="6">
    <source>
        <dbReference type="ARBA" id="ARBA00022448"/>
    </source>
</evidence>
<dbReference type="GO" id="GO:0008137">
    <property type="term" value="F:NADH dehydrogenase (ubiquinone) activity"/>
    <property type="evidence" value="ECO:0007669"/>
    <property type="project" value="UniProtKB-EC"/>
</dbReference>
<comment type="subcellular location">
    <subcellularLocation>
        <location evidence="2 18">Mitochondrion inner membrane</location>
        <topology evidence="2 18">Multi-pass membrane protein</topology>
    </subcellularLocation>
</comment>
<evidence type="ECO:0000256" key="4">
    <source>
        <dbReference type="ARBA" id="ARBA00012944"/>
    </source>
</evidence>
<accession>A0A516EZS5</accession>
<dbReference type="InterPro" id="IPR003917">
    <property type="entry name" value="NADH_UbQ_OxRdtase_chain2"/>
</dbReference>
<keyword evidence="11 18" id="KW-0249">Electron transport</keyword>
<evidence type="ECO:0000256" key="11">
    <source>
        <dbReference type="ARBA" id="ARBA00022982"/>
    </source>
</evidence>
<dbReference type="InterPro" id="IPR050175">
    <property type="entry name" value="Complex_I_Subunit_2"/>
</dbReference>
<geneLocation type="mitochondrion" evidence="20"/>
<comment type="function">
    <text evidence="1">Core subunit of the mitochondrial membrane respiratory chain NADH dehydrogenase (Complex I) that is believed to belong to the minimal assembly required for catalysis. Complex I functions in the transfer of electrons from NADH to the respiratory chain. The immediate electron acceptor for the enzyme is believed to be ubiquinone.</text>
</comment>
<feature type="transmembrane region" description="Helical" evidence="18">
    <location>
        <begin position="167"/>
        <end position="188"/>
    </location>
</feature>
<keyword evidence="14 18" id="KW-0830">Ubiquinone</keyword>
<name>A0A516EZS5_9HEXA</name>
<evidence type="ECO:0000256" key="1">
    <source>
        <dbReference type="ARBA" id="ARBA00003257"/>
    </source>
</evidence>
<dbReference type="RefSeq" id="YP_009681588.1">
    <property type="nucleotide sequence ID" value="NC_044134.1"/>
</dbReference>
<keyword evidence="9 18" id="KW-0999">Mitochondrion inner membrane</keyword>
<reference evidence="20" key="1">
    <citation type="submission" date="2017-12" db="EMBL/GenBank/DDBJ databases">
        <title>Mitogenomic data applied to Collembola phylogeny.</title>
        <authorList>
            <person name="Leo C."/>
            <person name="Frati F."/>
            <person name="Carapelli A."/>
        </authorList>
    </citation>
    <scope>NUCLEOTIDE SEQUENCE</scope>
</reference>
<evidence type="ECO:0000256" key="18">
    <source>
        <dbReference type="RuleBase" id="RU003403"/>
    </source>
</evidence>
<feature type="transmembrane region" description="Helical" evidence="18">
    <location>
        <begin position="61"/>
        <end position="82"/>
    </location>
</feature>
<feature type="transmembrane region" description="Helical" evidence="18">
    <location>
        <begin position="141"/>
        <end position="161"/>
    </location>
</feature>
<keyword evidence="6" id="KW-0813">Transport</keyword>
<comment type="catalytic activity">
    <reaction evidence="17 18">
        <text>a ubiquinone + NADH + 5 H(+)(in) = a ubiquinol + NAD(+) + 4 H(+)(out)</text>
        <dbReference type="Rhea" id="RHEA:29091"/>
        <dbReference type="Rhea" id="RHEA-COMP:9565"/>
        <dbReference type="Rhea" id="RHEA-COMP:9566"/>
        <dbReference type="ChEBI" id="CHEBI:15378"/>
        <dbReference type="ChEBI" id="CHEBI:16389"/>
        <dbReference type="ChEBI" id="CHEBI:17976"/>
        <dbReference type="ChEBI" id="CHEBI:57540"/>
        <dbReference type="ChEBI" id="CHEBI:57945"/>
        <dbReference type="EC" id="7.1.1.2"/>
    </reaction>
</comment>
<evidence type="ECO:0000313" key="20">
    <source>
        <dbReference type="EMBL" id="QDO72009.1"/>
    </source>
</evidence>
<keyword evidence="13 18" id="KW-0520">NAD</keyword>
<feature type="transmembrane region" description="Helical" evidence="18">
    <location>
        <begin position="270"/>
        <end position="292"/>
    </location>
</feature>
<evidence type="ECO:0000256" key="3">
    <source>
        <dbReference type="ARBA" id="ARBA00007012"/>
    </source>
</evidence>
<dbReference type="GO" id="GO:0006120">
    <property type="term" value="P:mitochondrial electron transport, NADH to ubiquinone"/>
    <property type="evidence" value="ECO:0007669"/>
    <property type="project" value="InterPro"/>
</dbReference>
<dbReference type="GO" id="GO:0005743">
    <property type="term" value="C:mitochondrial inner membrane"/>
    <property type="evidence" value="ECO:0007669"/>
    <property type="project" value="UniProtKB-SubCell"/>
</dbReference>
<dbReference type="EC" id="7.1.1.2" evidence="4 18"/>
<evidence type="ECO:0000256" key="12">
    <source>
        <dbReference type="ARBA" id="ARBA00022989"/>
    </source>
</evidence>
<evidence type="ECO:0000256" key="5">
    <source>
        <dbReference type="ARBA" id="ARBA00021008"/>
    </source>
</evidence>
<keyword evidence="12 18" id="KW-1133">Transmembrane helix</keyword>
<evidence type="ECO:0000256" key="16">
    <source>
        <dbReference type="ARBA" id="ARBA00023136"/>
    </source>
</evidence>
<dbReference type="PROSITE" id="PS51257">
    <property type="entry name" value="PROKAR_LIPOPROTEIN"/>
    <property type="match status" value="1"/>
</dbReference>
<feature type="transmembrane region" description="Helical" evidence="18">
    <location>
        <begin position="312"/>
        <end position="330"/>
    </location>
</feature>
<keyword evidence="16 18" id="KW-0472">Membrane</keyword>
<dbReference type="PRINTS" id="PR01436">
    <property type="entry name" value="NADHDHGNASE2"/>
</dbReference>
<comment type="function">
    <text evidence="18">Core subunit of the mitochondrial membrane respiratory chain NADH dehydrogenase (Complex I) which catalyzes electron transfer from NADH through the respiratory chain, using ubiquinone as an electron acceptor. Essential for the catalytic activity and assembly of complex I.</text>
</comment>
<dbReference type="PANTHER" id="PTHR46552:SF1">
    <property type="entry name" value="NADH-UBIQUINONE OXIDOREDUCTASE CHAIN 2"/>
    <property type="match status" value="1"/>
</dbReference>
<dbReference type="EMBL" id="MG701393">
    <property type="protein sequence ID" value="QDO72009.1"/>
    <property type="molecule type" value="Genomic_DNA"/>
</dbReference>
<dbReference type="InterPro" id="IPR001750">
    <property type="entry name" value="ND/Mrp_TM"/>
</dbReference>
<dbReference type="PANTHER" id="PTHR46552">
    <property type="entry name" value="NADH-UBIQUINONE OXIDOREDUCTASE CHAIN 2"/>
    <property type="match status" value="1"/>
</dbReference>
<feature type="domain" description="NADH:quinone oxidoreductase/Mrp antiporter transmembrane" evidence="19">
    <location>
        <begin position="25"/>
        <end position="278"/>
    </location>
</feature>
<evidence type="ECO:0000256" key="9">
    <source>
        <dbReference type="ARBA" id="ARBA00022792"/>
    </source>
</evidence>
<evidence type="ECO:0000256" key="13">
    <source>
        <dbReference type="ARBA" id="ARBA00023027"/>
    </source>
</evidence>
<keyword evidence="8 18" id="KW-0812">Transmembrane</keyword>
<keyword evidence="15 18" id="KW-0496">Mitochondrion</keyword>
<evidence type="ECO:0000256" key="8">
    <source>
        <dbReference type="ARBA" id="ARBA00022692"/>
    </source>
</evidence>
<protein>
    <recommendedName>
        <fullName evidence="5 18">NADH-ubiquinone oxidoreductase chain 2</fullName>
        <ecNumber evidence="4 18">7.1.1.2</ecNumber>
    </recommendedName>
</protein>